<dbReference type="OrthoDB" id="1632997at2"/>
<reference evidence="1 2" key="1">
    <citation type="submission" date="2019-08" db="EMBL/GenBank/DDBJ databases">
        <title>Bacillus genomes from the desert of Cuatro Cienegas, Coahuila.</title>
        <authorList>
            <person name="Olmedo-Alvarez G."/>
        </authorList>
    </citation>
    <scope>NUCLEOTIDE SEQUENCE [LARGE SCALE GENOMIC DNA]</scope>
    <source>
        <strain evidence="1 2">CH98b_3T</strain>
    </source>
</reference>
<dbReference type="AlphaFoldDB" id="A0A5D4T856"/>
<evidence type="ECO:0000313" key="1">
    <source>
        <dbReference type="EMBL" id="TYS71843.1"/>
    </source>
</evidence>
<name>A0A5D4T856_9BACI</name>
<accession>A0A5D4T856</accession>
<evidence type="ECO:0000313" key="2">
    <source>
        <dbReference type="Proteomes" id="UP000324517"/>
    </source>
</evidence>
<dbReference type="Proteomes" id="UP000324517">
    <property type="component" value="Unassembled WGS sequence"/>
</dbReference>
<dbReference type="RefSeq" id="WP_010199190.1">
    <property type="nucleotide sequence ID" value="NZ_JBNILI010000004.1"/>
</dbReference>
<proteinExistence type="predicted"/>
<dbReference type="EMBL" id="VTET01000005">
    <property type="protein sequence ID" value="TYS71843.1"/>
    <property type="molecule type" value="Genomic_DNA"/>
</dbReference>
<gene>
    <name evidence="1" type="ORF">FZC75_11825</name>
</gene>
<comment type="caution">
    <text evidence="1">The sequence shown here is derived from an EMBL/GenBank/DDBJ whole genome shotgun (WGS) entry which is preliminary data.</text>
</comment>
<evidence type="ECO:0008006" key="3">
    <source>
        <dbReference type="Google" id="ProtNLM"/>
    </source>
</evidence>
<protein>
    <recommendedName>
        <fullName evidence="3">DUF2357 domain-containing protein</fullName>
    </recommendedName>
</protein>
<sequence>MDTPCSTQPFSVIFTHVFQNGSREDSEVQSFVEHLSDWDETVHVYTEIRENVNLELRFRCEDQGAKCYMDGFDGLGDDRLLVDQESEENYLGCNAHVTLFRHSTSDNYYPYIPGLYSLRVETSDGRTFYTLVKVISNRLFDDQLATMRSDVEGKLKGVALDVIRKQHSPKSLVALRIDPVLFRQYQVLQHYFTDIYALVSDLAKKVRSSVAKEYQMQPAEMPAHVDVVSIQHRLKRPDTMNLVKSVQKRINYDLPENQMLKAILEKWNRLLHEFVACMDTTIKGLSTRKDYSFSISLPLERKRRLVEELKEYRGKAMRMSGALSLVKSSHWYREVSYKKALAVPTVMFVDVRYRKLYQIDQALQGDEIPVHTGLGQQWKRTDQLYEIWGWLQVVDVFGEMGSGEAGQRGSFEITSKPVAKDNMIQYRFGDISLHITYDGTIPSHPEATDKWTVPVYTTGTNNNPDVRMDLFLREIYIGTIMIDMKYRKRHALTDSMRQLTSYADNVRSPYIYGKKRWQKYRPVHQVLVLYPEKHGGIEVEELDGKSISLVPLTPAEDQTVFQETLKWLVAEMLLEADEEGIQ</sequence>
<organism evidence="1 2">
    <name type="scientific">Sutcliffiella horikoshii</name>
    <dbReference type="NCBI Taxonomy" id="79883"/>
    <lineage>
        <taxon>Bacteria</taxon>
        <taxon>Bacillati</taxon>
        <taxon>Bacillota</taxon>
        <taxon>Bacilli</taxon>
        <taxon>Bacillales</taxon>
        <taxon>Bacillaceae</taxon>
        <taxon>Sutcliffiella</taxon>
    </lineage>
</organism>